<keyword evidence="10 12" id="KW-0456">Lyase</keyword>
<comment type="caution">
    <text evidence="13">The sequence shown here is derived from an EMBL/GenBank/DDBJ whole genome shotgun (WGS) entry which is preliminary data.</text>
</comment>
<accession>A0A9N9GP94</accession>
<keyword evidence="9" id="KW-0472">Membrane</keyword>
<dbReference type="FunFam" id="3.40.50.1400:FF:000003">
    <property type="entry name" value="Ferrochelatase"/>
    <property type="match status" value="1"/>
</dbReference>
<evidence type="ECO:0000256" key="11">
    <source>
        <dbReference type="ARBA" id="ARBA00023244"/>
    </source>
</evidence>
<comment type="similarity">
    <text evidence="3 12">Belongs to the ferrochelatase family.</text>
</comment>
<evidence type="ECO:0000313" key="13">
    <source>
        <dbReference type="EMBL" id="CAG8624881.1"/>
    </source>
</evidence>
<dbReference type="PANTHER" id="PTHR11108">
    <property type="entry name" value="FERROCHELATASE"/>
    <property type="match status" value="1"/>
</dbReference>
<keyword evidence="4 12" id="KW-0999">Mitochondrion inner membrane</keyword>
<gene>
    <name evidence="13" type="ORF">FMOSSE_LOCUS10181</name>
</gene>
<evidence type="ECO:0000256" key="10">
    <source>
        <dbReference type="ARBA" id="ARBA00023239"/>
    </source>
</evidence>
<name>A0A9N9GP94_FUNMO</name>
<evidence type="ECO:0000256" key="12">
    <source>
        <dbReference type="RuleBase" id="RU000607"/>
    </source>
</evidence>
<sequence>MYSQNTLRNTFILIKSLRKPVSNVRGAFISRSFVSVASQKDNDEKGPTGIVLMNLGGPSTLEGVNDFLTRLFLDPDLIPIPFQSHLAPIIAKRRTSKIQEQYDKIGGGSPILSWTEKQGKAMEKLLDEINPKYAPHKSYIAFRYAPPLTEDAIIHMKKDGVKRAVAFTQYPQYSCSTTGSSLNELWRKSEKLDSERSIKWSVIDRWPTHPGLIEAFARHIKTAIKQYPSDVQNKVVLLFSAHSLPMTVVNRGDTYTSEVAATVHRVMERLEFSNPYRLVWQSQVGPQPWMGPQTNEAILGLGKKGHNNLLLAGITGLRRAESLNDDPIFIEAIANIAKDHLLSGKVMSTQLKLRCPKCNKDVCQRARDFFENQII</sequence>
<comment type="catalytic activity">
    <reaction evidence="12">
        <text>heme b + 2 H(+) = protoporphyrin IX + Fe(2+)</text>
        <dbReference type="Rhea" id="RHEA:22584"/>
        <dbReference type="ChEBI" id="CHEBI:15378"/>
        <dbReference type="ChEBI" id="CHEBI:29033"/>
        <dbReference type="ChEBI" id="CHEBI:57306"/>
        <dbReference type="ChEBI" id="CHEBI:60344"/>
        <dbReference type="EC" id="4.98.1.1"/>
    </reaction>
</comment>
<evidence type="ECO:0000256" key="8">
    <source>
        <dbReference type="ARBA" id="ARBA00023133"/>
    </source>
</evidence>
<keyword evidence="14" id="KW-1185">Reference proteome</keyword>
<dbReference type="Pfam" id="PF00762">
    <property type="entry name" value="Ferrochelatase"/>
    <property type="match status" value="1"/>
</dbReference>
<dbReference type="SUPFAM" id="SSF53800">
    <property type="entry name" value="Chelatase"/>
    <property type="match status" value="1"/>
</dbReference>
<dbReference type="InterPro" id="IPR033659">
    <property type="entry name" value="Ferrochelatase_N"/>
</dbReference>
<dbReference type="AlphaFoldDB" id="A0A9N9GP94"/>
<comment type="pathway">
    <text evidence="2 12">Porphyrin-containing compound metabolism; protoheme biosynthesis; protoheme from protoporphyrin-IX: step 1/1.</text>
</comment>
<dbReference type="GO" id="GO:0006783">
    <property type="term" value="P:heme biosynthetic process"/>
    <property type="evidence" value="ECO:0007669"/>
    <property type="project" value="UniProtKB-UniRule"/>
</dbReference>
<dbReference type="InterPro" id="IPR019772">
    <property type="entry name" value="Ferrochelatase_AS"/>
</dbReference>
<evidence type="ECO:0000256" key="2">
    <source>
        <dbReference type="ARBA" id="ARBA00004943"/>
    </source>
</evidence>
<evidence type="ECO:0000256" key="1">
    <source>
        <dbReference type="ARBA" id="ARBA00004443"/>
    </source>
</evidence>
<dbReference type="PANTHER" id="PTHR11108:SF1">
    <property type="entry name" value="FERROCHELATASE, MITOCHONDRIAL"/>
    <property type="match status" value="1"/>
</dbReference>
<keyword evidence="5" id="KW-0809">Transit peptide</keyword>
<keyword evidence="7" id="KW-0496">Mitochondrion</keyword>
<proteinExistence type="inferred from homology"/>
<evidence type="ECO:0000313" key="14">
    <source>
        <dbReference type="Proteomes" id="UP000789375"/>
    </source>
</evidence>
<dbReference type="InterPro" id="IPR001015">
    <property type="entry name" value="Ferrochelatase"/>
</dbReference>
<reference evidence="13" key="1">
    <citation type="submission" date="2021-06" db="EMBL/GenBank/DDBJ databases">
        <authorList>
            <person name="Kallberg Y."/>
            <person name="Tangrot J."/>
            <person name="Rosling A."/>
        </authorList>
    </citation>
    <scope>NUCLEOTIDE SEQUENCE</scope>
    <source>
        <strain evidence="13">87-6 pot B 2015</strain>
    </source>
</reference>
<dbReference type="EC" id="4.98.1.1" evidence="12"/>
<dbReference type="GO" id="GO:0004325">
    <property type="term" value="F:ferrochelatase activity"/>
    <property type="evidence" value="ECO:0007669"/>
    <property type="project" value="UniProtKB-UniRule"/>
</dbReference>
<dbReference type="CDD" id="cd00419">
    <property type="entry name" value="Ferrochelatase_C"/>
    <property type="match status" value="1"/>
</dbReference>
<dbReference type="Gene3D" id="3.40.50.1400">
    <property type="match status" value="3"/>
</dbReference>
<comment type="function">
    <text evidence="12">Catalyzes the ferrous insertion into protoporphyrin IX.</text>
</comment>
<evidence type="ECO:0000256" key="9">
    <source>
        <dbReference type="ARBA" id="ARBA00023136"/>
    </source>
</evidence>
<dbReference type="Proteomes" id="UP000789375">
    <property type="component" value="Unassembled WGS sequence"/>
</dbReference>
<evidence type="ECO:0000256" key="7">
    <source>
        <dbReference type="ARBA" id="ARBA00023128"/>
    </source>
</evidence>
<comment type="subcellular location">
    <subcellularLocation>
        <location evidence="1">Mitochondrion inner membrane</location>
        <topology evidence="1">Peripheral membrane protein</topology>
        <orientation evidence="1">Matrix side</orientation>
    </subcellularLocation>
</comment>
<dbReference type="PROSITE" id="PS00534">
    <property type="entry name" value="FERROCHELATASE"/>
    <property type="match status" value="1"/>
</dbReference>
<evidence type="ECO:0000256" key="3">
    <source>
        <dbReference type="ARBA" id="ARBA00007718"/>
    </source>
</evidence>
<dbReference type="InterPro" id="IPR033644">
    <property type="entry name" value="Ferrochelatase_C"/>
</dbReference>
<keyword evidence="11 12" id="KW-0627">Porphyrin biosynthesis</keyword>
<evidence type="ECO:0000256" key="5">
    <source>
        <dbReference type="ARBA" id="ARBA00022946"/>
    </source>
</evidence>
<dbReference type="EMBL" id="CAJVPP010003253">
    <property type="protein sequence ID" value="CAG8624881.1"/>
    <property type="molecule type" value="Genomic_DNA"/>
</dbReference>
<dbReference type="GO" id="GO:0005743">
    <property type="term" value="C:mitochondrial inner membrane"/>
    <property type="evidence" value="ECO:0007669"/>
    <property type="project" value="UniProtKB-SubCell"/>
</dbReference>
<evidence type="ECO:0000256" key="6">
    <source>
        <dbReference type="ARBA" id="ARBA00023004"/>
    </source>
</evidence>
<protein>
    <recommendedName>
        <fullName evidence="12">Ferrochelatase</fullName>
        <ecNumber evidence="12">4.98.1.1</ecNumber>
    </recommendedName>
</protein>
<evidence type="ECO:0000256" key="4">
    <source>
        <dbReference type="ARBA" id="ARBA00022792"/>
    </source>
</evidence>
<keyword evidence="8 12" id="KW-0350">Heme biosynthesis</keyword>
<dbReference type="HAMAP" id="MF_00323">
    <property type="entry name" value="Ferrochelatase"/>
    <property type="match status" value="1"/>
</dbReference>
<keyword evidence="6 12" id="KW-0408">Iron</keyword>
<dbReference type="NCBIfam" id="TIGR00109">
    <property type="entry name" value="hemH"/>
    <property type="match status" value="1"/>
</dbReference>
<organism evidence="13 14">
    <name type="scientific">Funneliformis mosseae</name>
    <name type="common">Endomycorrhizal fungus</name>
    <name type="synonym">Glomus mosseae</name>
    <dbReference type="NCBI Taxonomy" id="27381"/>
    <lineage>
        <taxon>Eukaryota</taxon>
        <taxon>Fungi</taxon>
        <taxon>Fungi incertae sedis</taxon>
        <taxon>Mucoromycota</taxon>
        <taxon>Glomeromycotina</taxon>
        <taxon>Glomeromycetes</taxon>
        <taxon>Glomerales</taxon>
        <taxon>Glomeraceae</taxon>
        <taxon>Funneliformis</taxon>
    </lineage>
</organism>
<dbReference type="CDD" id="cd03411">
    <property type="entry name" value="Ferrochelatase_N"/>
    <property type="match status" value="1"/>
</dbReference>